<accession>A0A543DJD7</accession>
<sequence>MHDDSNLVLQRVARFVRERLHPALYRERVPVEVTAWTAPGEPVPFAEAVRQEFTPFAVGSPWGRPWGTVWFRVTGTVPAGWTTPGTRPELVLDLGFAGAQPGFQSEGLAYTPDGHVVAAVEPLNPHVPLAGGPGSAVDLYVEAASNPGVAKNWTYAPTPMGDLATAGDDPIYRFEAADIALLDTVVWELNQDFWTLAGLVAELPAELPRRAEVLRALERAVDVVDPDDVTGTAAAGRAELADVLAAPAWPSAHRLHAVGHAHIDSAWLWPVRETVRKVARTFANVLDLMDTDDEFVFAASSAQQYAWLQEHQPELFERVKQRVAEGRFVPVGGMWVESDTNMPGGEALARQFVAGKRFFIEQLGVDPQEVWLPDSFGYSAALPQLIKAAGARWFLTQKISWNETNVMPHHTFRWEGIDGTQIFTHFPPVDTYNSELSQHELHRAQRQYAEKGRANTSLVPFGWGDGGGGPTREMLAAAARTRSLEGSPSVRITTPAEFFSTAEAEYPRPPVWSGELYLEFHRGTYTSQARTKRGNRRSEHLLREAELWAATAAVRTGLAYPADVLARCWHTVLLQQFHDILPGTSIAWVHQEAERNYAQVAEELEGVIARSLAALAGEGDGEVAVNAGPYARHGVPALGGGATAAPADEVRVSETAGGTVLENGRVRAVIDERGLLTSVRDLTADRELVPPGDAANLLQLHRDTPTQWDAWDIDEHYRRHGRDLTDVAELAVVERGRHRAAVRVVRKVGASTITQVVSLDAGSASIDIDTHVDWHERQKLLKLAFPLDVHAERAGSEIQFGHLHRPIHTNTSWDAARFETVAHRWVHVGEPGYGVAVANDSTYGHDVGRSTRADGGTTTVVRLSLLRAPLFPDPQADQGAHRMRVSLRPGATIADAVAEGYRVNLPLRTVAGGAEIAPLVSVDDPAVVVEAVKLAEDGSGDVVVRLYEAHGGRASARVTAGFEHSGVVETDLLERPLAEQASLSADGVRVDLRPFRIVTLRYRRS</sequence>
<dbReference type="Pfam" id="PF01074">
    <property type="entry name" value="Glyco_hydro_38N"/>
    <property type="match status" value="1"/>
</dbReference>
<keyword evidence="7" id="KW-1185">Reference proteome</keyword>
<dbReference type="PANTHER" id="PTHR46017">
    <property type="entry name" value="ALPHA-MANNOSIDASE 2C1"/>
    <property type="match status" value="1"/>
</dbReference>
<dbReference type="RefSeq" id="WP_142057629.1">
    <property type="nucleotide sequence ID" value="NZ_VFPA01000003.1"/>
</dbReference>
<dbReference type="EMBL" id="VFPA01000003">
    <property type="protein sequence ID" value="TQM09441.1"/>
    <property type="molecule type" value="Genomic_DNA"/>
</dbReference>
<dbReference type="InterPro" id="IPR011330">
    <property type="entry name" value="Glyco_hydro/deAcase_b/a-brl"/>
</dbReference>
<evidence type="ECO:0000313" key="7">
    <source>
        <dbReference type="Proteomes" id="UP000315677"/>
    </source>
</evidence>
<dbReference type="Gene3D" id="2.70.98.30">
    <property type="entry name" value="Golgi alpha-mannosidase II, domain 4"/>
    <property type="match status" value="1"/>
</dbReference>
<dbReference type="AlphaFoldDB" id="A0A543DJD7"/>
<dbReference type="InterPro" id="IPR011013">
    <property type="entry name" value="Gal_mutarotase_sf_dom"/>
</dbReference>
<evidence type="ECO:0000256" key="2">
    <source>
        <dbReference type="ARBA" id="ARBA00022723"/>
    </source>
</evidence>
<gene>
    <name evidence="6" type="ORF">FB558_5200</name>
</gene>
<protein>
    <submittedName>
        <fullName evidence="6">Alpha-mannosidase</fullName>
    </submittedName>
</protein>
<dbReference type="SUPFAM" id="SSF74650">
    <property type="entry name" value="Galactose mutarotase-like"/>
    <property type="match status" value="1"/>
</dbReference>
<name>A0A543DJD7_9PSEU</name>
<dbReference type="InterPro" id="IPR054723">
    <property type="entry name" value="Ams1-like_N"/>
</dbReference>
<dbReference type="OrthoDB" id="1049785at2"/>
<evidence type="ECO:0000259" key="5">
    <source>
        <dbReference type="SMART" id="SM00872"/>
    </source>
</evidence>
<dbReference type="InterPro" id="IPR015341">
    <property type="entry name" value="Glyco_hydro_38_cen"/>
</dbReference>
<dbReference type="GO" id="GO:0046872">
    <property type="term" value="F:metal ion binding"/>
    <property type="evidence" value="ECO:0007669"/>
    <property type="project" value="UniProtKB-KW"/>
</dbReference>
<dbReference type="Gene3D" id="2.60.40.2220">
    <property type="match status" value="1"/>
</dbReference>
<dbReference type="InterPro" id="IPR041147">
    <property type="entry name" value="GH38_C"/>
</dbReference>
<comment type="caution">
    <text evidence="6">The sequence shown here is derived from an EMBL/GenBank/DDBJ whole genome shotgun (WGS) entry which is preliminary data.</text>
</comment>
<dbReference type="InterPro" id="IPR000602">
    <property type="entry name" value="Glyco_hydro_38_N"/>
</dbReference>
<dbReference type="GO" id="GO:0004559">
    <property type="term" value="F:alpha-mannosidase activity"/>
    <property type="evidence" value="ECO:0007669"/>
    <property type="project" value="InterPro"/>
</dbReference>
<dbReference type="InterPro" id="IPR027291">
    <property type="entry name" value="Glyco_hydro_38_N_sf"/>
</dbReference>
<organism evidence="6 7">
    <name type="scientific">Pseudonocardia kunmingensis</name>
    <dbReference type="NCBI Taxonomy" id="630975"/>
    <lineage>
        <taxon>Bacteria</taxon>
        <taxon>Bacillati</taxon>
        <taxon>Actinomycetota</taxon>
        <taxon>Actinomycetes</taxon>
        <taxon>Pseudonocardiales</taxon>
        <taxon>Pseudonocardiaceae</taxon>
        <taxon>Pseudonocardia</taxon>
    </lineage>
</organism>
<dbReference type="Pfam" id="PF07748">
    <property type="entry name" value="Glyco_hydro_38C"/>
    <property type="match status" value="1"/>
</dbReference>
<dbReference type="Gene3D" id="1.20.1270.50">
    <property type="entry name" value="Glycoside hydrolase family 38, central domain"/>
    <property type="match status" value="1"/>
</dbReference>
<evidence type="ECO:0000256" key="3">
    <source>
        <dbReference type="ARBA" id="ARBA00022801"/>
    </source>
</evidence>
<dbReference type="GO" id="GO:0006013">
    <property type="term" value="P:mannose metabolic process"/>
    <property type="evidence" value="ECO:0007669"/>
    <property type="project" value="InterPro"/>
</dbReference>
<reference evidence="6 7" key="1">
    <citation type="submission" date="2019-06" db="EMBL/GenBank/DDBJ databases">
        <title>Sequencing the genomes of 1000 actinobacteria strains.</title>
        <authorList>
            <person name="Klenk H.-P."/>
        </authorList>
    </citation>
    <scope>NUCLEOTIDE SEQUENCE [LARGE SCALE GENOMIC DNA]</scope>
    <source>
        <strain evidence="6 7">DSM 45301</strain>
    </source>
</reference>
<dbReference type="GO" id="GO:0030246">
    <property type="term" value="F:carbohydrate binding"/>
    <property type="evidence" value="ECO:0007669"/>
    <property type="project" value="InterPro"/>
</dbReference>
<evidence type="ECO:0000256" key="4">
    <source>
        <dbReference type="ARBA" id="ARBA00023295"/>
    </source>
</evidence>
<proteinExistence type="inferred from homology"/>
<evidence type="ECO:0000256" key="1">
    <source>
        <dbReference type="ARBA" id="ARBA00009792"/>
    </source>
</evidence>
<dbReference type="FunFam" id="1.20.1270.50:FF:000004">
    <property type="entry name" value="alpha-mannosidase 2C1 isoform X1"/>
    <property type="match status" value="1"/>
</dbReference>
<dbReference type="InterPro" id="IPR028995">
    <property type="entry name" value="Glyco_hydro_57/38_cen_sf"/>
</dbReference>
<dbReference type="InterPro" id="IPR011682">
    <property type="entry name" value="Glyco_hydro_38_C"/>
</dbReference>
<dbReference type="PANTHER" id="PTHR46017:SF1">
    <property type="entry name" value="ALPHA-MANNOSIDASE 2C1"/>
    <property type="match status" value="1"/>
</dbReference>
<dbReference type="FunFam" id="3.20.110.10:FF:000002">
    <property type="entry name" value="alpha-mannosidase 2C1 isoform X1"/>
    <property type="match status" value="1"/>
</dbReference>
<dbReference type="Pfam" id="PF09261">
    <property type="entry name" value="Alpha-mann_mid"/>
    <property type="match status" value="1"/>
</dbReference>
<dbReference type="SUPFAM" id="SSF88688">
    <property type="entry name" value="Families 57/38 glycoside transferase middle domain"/>
    <property type="match status" value="1"/>
</dbReference>
<dbReference type="Pfam" id="PF17677">
    <property type="entry name" value="Glyco_hydro38C2"/>
    <property type="match status" value="1"/>
</dbReference>
<evidence type="ECO:0000313" key="6">
    <source>
        <dbReference type="EMBL" id="TQM09441.1"/>
    </source>
</evidence>
<dbReference type="Gene3D" id="3.20.110.10">
    <property type="entry name" value="Glycoside hydrolase 38, N terminal domain"/>
    <property type="match status" value="1"/>
</dbReference>
<comment type="similarity">
    <text evidence="1">Belongs to the glycosyl hydrolase 38 family.</text>
</comment>
<dbReference type="SUPFAM" id="SSF88713">
    <property type="entry name" value="Glycoside hydrolase/deacetylase"/>
    <property type="match status" value="1"/>
</dbReference>
<dbReference type="SMART" id="SM00872">
    <property type="entry name" value="Alpha-mann_mid"/>
    <property type="match status" value="1"/>
</dbReference>
<feature type="domain" description="Glycoside hydrolase family 38 central" evidence="5">
    <location>
        <begin position="519"/>
        <end position="597"/>
    </location>
</feature>
<dbReference type="InterPro" id="IPR037094">
    <property type="entry name" value="Glyco_hydro_38_cen_sf"/>
</dbReference>
<dbReference type="Pfam" id="PF22907">
    <property type="entry name" value="Ams1-like_1st"/>
    <property type="match status" value="1"/>
</dbReference>
<dbReference type="Proteomes" id="UP000315677">
    <property type="component" value="Unassembled WGS sequence"/>
</dbReference>
<keyword evidence="4" id="KW-0326">Glycosidase</keyword>
<keyword evidence="2" id="KW-0479">Metal-binding</keyword>
<dbReference type="GO" id="GO:0009313">
    <property type="term" value="P:oligosaccharide catabolic process"/>
    <property type="evidence" value="ECO:0007669"/>
    <property type="project" value="TreeGrafter"/>
</dbReference>
<keyword evidence="3" id="KW-0378">Hydrolase</keyword>
<dbReference type="CDD" id="cd10789">
    <property type="entry name" value="GH38N_AMII_ER_cytosolic"/>
    <property type="match status" value="1"/>
</dbReference>